<reference evidence="2 3" key="1">
    <citation type="journal article" date="2022" name="Nat. Plants">
        <title>Genomes of leafy and leafless Platanthera orchids illuminate the evolution of mycoheterotrophy.</title>
        <authorList>
            <person name="Li M.H."/>
            <person name="Liu K.W."/>
            <person name="Li Z."/>
            <person name="Lu H.C."/>
            <person name="Ye Q.L."/>
            <person name="Zhang D."/>
            <person name="Wang J.Y."/>
            <person name="Li Y.F."/>
            <person name="Zhong Z.M."/>
            <person name="Liu X."/>
            <person name="Yu X."/>
            <person name="Liu D.K."/>
            <person name="Tu X.D."/>
            <person name="Liu B."/>
            <person name="Hao Y."/>
            <person name="Liao X.Y."/>
            <person name="Jiang Y.T."/>
            <person name="Sun W.H."/>
            <person name="Chen J."/>
            <person name="Chen Y.Q."/>
            <person name="Ai Y."/>
            <person name="Zhai J.W."/>
            <person name="Wu S.S."/>
            <person name="Zhou Z."/>
            <person name="Hsiao Y.Y."/>
            <person name="Wu W.L."/>
            <person name="Chen Y.Y."/>
            <person name="Lin Y.F."/>
            <person name="Hsu J.L."/>
            <person name="Li C.Y."/>
            <person name="Wang Z.W."/>
            <person name="Zhao X."/>
            <person name="Zhong W.Y."/>
            <person name="Ma X.K."/>
            <person name="Ma L."/>
            <person name="Huang J."/>
            <person name="Chen G.Z."/>
            <person name="Huang M.Z."/>
            <person name="Huang L."/>
            <person name="Peng D.H."/>
            <person name="Luo Y.B."/>
            <person name="Zou S.Q."/>
            <person name="Chen S.P."/>
            <person name="Lan S."/>
            <person name="Tsai W.C."/>
            <person name="Van de Peer Y."/>
            <person name="Liu Z.J."/>
        </authorList>
    </citation>
    <scope>NUCLEOTIDE SEQUENCE [LARGE SCALE GENOMIC DNA]</scope>
    <source>
        <strain evidence="2">Lor288</strain>
    </source>
</reference>
<evidence type="ECO:0000313" key="2">
    <source>
        <dbReference type="EMBL" id="KAK8956048.1"/>
    </source>
</evidence>
<keyword evidence="3" id="KW-1185">Reference proteome</keyword>
<dbReference type="Proteomes" id="UP001412067">
    <property type="component" value="Unassembled WGS sequence"/>
</dbReference>
<sequence length="114" mass="12802">MFLTVALAKMLFPREAKVAMDIARVEGTMEFTLCTIANQRSTVDLNKKPNYEEHLARIKALSRTGNPTAISYNLLCLTLKLRLLETLFKLNPLALKICPFSTPSLLFVMVVVIC</sequence>
<dbReference type="InterPro" id="IPR044292">
    <property type="entry name" value="NPR"/>
</dbReference>
<evidence type="ECO:0000313" key="3">
    <source>
        <dbReference type="Proteomes" id="UP001412067"/>
    </source>
</evidence>
<organism evidence="2 3">
    <name type="scientific">Platanthera guangdongensis</name>
    <dbReference type="NCBI Taxonomy" id="2320717"/>
    <lineage>
        <taxon>Eukaryota</taxon>
        <taxon>Viridiplantae</taxon>
        <taxon>Streptophyta</taxon>
        <taxon>Embryophyta</taxon>
        <taxon>Tracheophyta</taxon>
        <taxon>Spermatophyta</taxon>
        <taxon>Magnoliopsida</taxon>
        <taxon>Liliopsida</taxon>
        <taxon>Asparagales</taxon>
        <taxon>Orchidaceae</taxon>
        <taxon>Orchidoideae</taxon>
        <taxon>Orchideae</taxon>
        <taxon>Orchidinae</taxon>
        <taxon>Platanthera</taxon>
    </lineage>
</organism>
<feature type="domain" description="NPR1/NIM1-like C-terminal" evidence="1">
    <location>
        <begin position="5"/>
        <end position="64"/>
    </location>
</feature>
<dbReference type="PANTHER" id="PTHR46475:SF1">
    <property type="entry name" value="REGULATORY PROTEIN NPR2"/>
    <property type="match status" value="1"/>
</dbReference>
<proteinExistence type="predicted"/>
<protein>
    <recommendedName>
        <fullName evidence="1">NPR1/NIM1-like C-terminal domain-containing protein</fullName>
    </recommendedName>
</protein>
<comment type="caution">
    <text evidence="2">The sequence shown here is derived from an EMBL/GenBank/DDBJ whole genome shotgun (WGS) entry which is preliminary data.</text>
</comment>
<evidence type="ECO:0000259" key="1">
    <source>
        <dbReference type="Pfam" id="PF12313"/>
    </source>
</evidence>
<name>A0ABR2M0P4_9ASPA</name>
<dbReference type="PANTHER" id="PTHR46475">
    <property type="entry name" value="REGULATORY PROTEIN NPR3"/>
    <property type="match status" value="1"/>
</dbReference>
<accession>A0ABR2M0P4</accession>
<dbReference type="InterPro" id="IPR021094">
    <property type="entry name" value="NPR1/NIM1-like_C"/>
</dbReference>
<dbReference type="Pfam" id="PF12313">
    <property type="entry name" value="NPR1_like_C"/>
    <property type="match status" value="1"/>
</dbReference>
<dbReference type="EMBL" id="JBBWWR010000013">
    <property type="protein sequence ID" value="KAK8956048.1"/>
    <property type="molecule type" value="Genomic_DNA"/>
</dbReference>
<gene>
    <name evidence="2" type="ORF">KSP40_PGU015775</name>
</gene>